<dbReference type="Gene3D" id="1.10.3720.10">
    <property type="entry name" value="MetI-like"/>
    <property type="match status" value="1"/>
</dbReference>
<evidence type="ECO:0000256" key="4">
    <source>
        <dbReference type="ARBA" id="ARBA00022989"/>
    </source>
</evidence>
<proteinExistence type="inferred from homology"/>
<evidence type="ECO:0000259" key="7">
    <source>
        <dbReference type="PROSITE" id="PS50928"/>
    </source>
</evidence>
<dbReference type="EMBL" id="QXIR01000019">
    <property type="protein sequence ID" value="RIW31990.1"/>
    <property type="molecule type" value="Genomic_DNA"/>
</dbReference>
<sequence>MLRVFRQPLFILGFTTIFLILAASIIHDVYYDSVIPQTEWLRDSEGNMIAGPPLKPAEDFPLGTDEFGYHMLQKLLQGAKYTFGAAFLTSLLGFLLAFLFGVLLAFWKKTGSKTMVKGMTSSFYFIPQSIIAYNILHSVLWEPPEGFAYTLTERIIYQIVMMALILAPTTALLIAEETREILKKEFIESSITLGASRFHIFRKHVFPHLRPRLSIIYPRIVVQVLLIIAHLGIFQIYFGGTSVCYDIYCDPPMPIANEWSGLLGMYIKQINYQWWLAVGPLACFTITILAINSMAAGIEKGLTPRKPYSGRWKIWRKRRSDHTSDASYTVGPGDFDRVSNL</sequence>
<comment type="subcellular location">
    <subcellularLocation>
        <location evidence="6">Cell membrane</location>
        <topology evidence="6">Multi-pass membrane protein</topology>
    </subcellularLocation>
    <subcellularLocation>
        <location evidence="1">Membrane</location>
        <topology evidence="1">Multi-pass membrane protein</topology>
    </subcellularLocation>
</comment>
<dbReference type="InterPro" id="IPR035906">
    <property type="entry name" value="MetI-like_sf"/>
</dbReference>
<dbReference type="AlphaFoldDB" id="A0A3A1QUZ2"/>
<comment type="caution">
    <text evidence="8">The sequence shown here is derived from an EMBL/GenBank/DDBJ whole genome shotgun (WGS) entry which is preliminary data.</text>
</comment>
<dbReference type="OrthoDB" id="9814383at2"/>
<keyword evidence="4 6" id="KW-1133">Transmembrane helix</keyword>
<keyword evidence="9" id="KW-1185">Reference proteome</keyword>
<keyword evidence="2 6" id="KW-0813">Transport</keyword>
<keyword evidence="5 6" id="KW-0472">Membrane</keyword>
<keyword evidence="3 6" id="KW-0812">Transmembrane</keyword>
<feature type="transmembrane region" description="Helical" evidence="6">
    <location>
        <begin position="155"/>
        <end position="175"/>
    </location>
</feature>
<dbReference type="PANTHER" id="PTHR43839">
    <property type="entry name" value="OPPC IN A BINDING PROTEIN-DEPENDENT TRANSPORT SYSTEM"/>
    <property type="match status" value="1"/>
</dbReference>
<gene>
    <name evidence="8" type="ORF">D3H55_13995</name>
</gene>
<feature type="transmembrane region" description="Helical" evidence="6">
    <location>
        <begin position="118"/>
        <end position="135"/>
    </location>
</feature>
<dbReference type="InterPro" id="IPR000515">
    <property type="entry name" value="MetI-like"/>
</dbReference>
<dbReference type="GO" id="GO:0005886">
    <property type="term" value="C:plasma membrane"/>
    <property type="evidence" value="ECO:0007669"/>
    <property type="project" value="UniProtKB-SubCell"/>
</dbReference>
<dbReference type="SUPFAM" id="SSF161098">
    <property type="entry name" value="MetI-like"/>
    <property type="match status" value="1"/>
</dbReference>
<feature type="transmembrane region" description="Helical" evidence="6">
    <location>
        <begin position="81"/>
        <end position="106"/>
    </location>
</feature>
<protein>
    <submittedName>
        <fullName evidence="8">ABC transporter permease subunit</fullName>
    </submittedName>
</protein>
<feature type="transmembrane region" description="Helical" evidence="6">
    <location>
        <begin position="9"/>
        <end position="31"/>
    </location>
</feature>
<dbReference type="Proteomes" id="UP000265801">
    <property type="component" value="Unassembled WGS sequence"/>
</dbReference>
<evidence type="ECO:0000256" key="3">
    <source>
        <dbReference type="ARBA" id="ARBA00022692"/>
    </source>
</evidence>
<reference evidence="8 9" key="1">
    <citation type="submission" date="2018-09" db="EMBL/GenBank/DDBJ databases">
        <title>Bacillus saliacetes sp. nov., isolated from Thai shrimp paste (Ka-pi).</title>
        <authorList>
            <person name="Daroonpunt R."/>
            <person name="Tanasupawat S."/>
            <person name="Yiamsombut S."/>
        </authorList>
    </citation>
    <scope>NUCLEOTIDE SEQUENCE [LARGE SCALE GENOMIC DNA]</scope>
    <source>
        <strain evidence="8 9">SKP7-4</strain>
    </source>
</reference>
<organism evidence="8 9">
    <name type="scientific">Bacillus salacetis</name>
    <dbReference type="NCBI Taxonomy" id="2315464"/>
    <lineage>
        <taxon>Bacteria</taxon>
        <taxon>Bacillati</taxon>
        <taxon>Bacillota</taxon>
        <taxon>Bacilli</taxon>
        <taxon>Bacillales</taxon>
        <taxon>Bacillaceae</taxon>
        <taxon>Bacillus</taxon>
    </lineage>
</organism>
<evidence type="ECO:0000256" key="5">
    <source>
        <dbReference type="ARBA" id="ARBA00023136"/>
    </source>
</evidence>
<evidence type="ECO:0000256" key="2">
    <source>
        <dbReference type="ARBA" id="ARBA00022448"/>
    </source>
</evidence>
<dbReference type="PANTHER" id="PTHR43839:SF3">
    <property type="entry name" value="OLIGOPEPTIDE ABC TRANSPORTER, PERMEASE PROTEIN"/>
    <property type="match status" value="1"/>
</dbReference>
<evidence type="ECO:0000313" key="9">
    <source>
        <dbReference type="Proteomes" id="UP000265801"/>
    </source>
</evidence>
<feature type="domain" description="ABC transmembrane type-1" evidence="7">
    <location>
        <begin position="79"/>
        <end position="295"/>
    </location>
</feature>
<dbReference type="PROSITE" id="PS50928">
    <property type="entry name" value="ABC_TM1"/>
    <property type="match status" value="1"/>
</dbReference>
<name>A0A3A1QUZ2_9BACI</name>
<accession>A0A3A1QUZ2</accession>
<dbReference type="RefSeq" id="WP_119547677.1">
    <property type="nucleotide sequence ID" value="NZ_QXIR01000019.1"/>
</dbReference>
<evidence type="ECO:0000313" key="8">
    <source>
        <dbReference type="EMBL" id="RIW31990.1"/>
    </source>
</evidence>
<dbReference type="CDD" id="cd06261">
    <property type="entry name" value="TM_PBP2"/>
    <property type="match status" value="1"/>
</dbReference>
<evidence type="ECO:0000256" key="1">
    <source>
        <dbReference type="ARBA" id="ARBA00004141"/>
    </source>
</evidence>
<feature type="transmembrane region" description="Helical" evidence="6">
    <location>
        <begin position="272"/>
        <end position="298"/>
    </location>
</feature>
<dbReference type="GO" id="GO:0055085">
    <property type="term" value="P:transmembrane transport"/>
    <property type="evidence" value="ECO:0007669"/>
    <property type="project" value="InterPro"/>
</dbReference>
<feature type="transmembrane region" description="Helical" evidence="6">
    <location>
        <begin position="220"/>
        <end position="238"/>
    </location>
</feature>
<comment type="similarity">
    <text evidence="6">Belongs to the binding-protein-dependent transport system permease family.</text>
</comment>
<evidence type="ECO:0000256" key="6">
    <source>
        <dbReference type="RuleBase" id="RU363032"/>
    </source>
</evidence>
<dbReference type="Pfam" id="PF00528">
    <property type="entry name" value="BPD_transp_1"/>
    <property type="match status" value="1"/>
</dbReference>